<evidence type="ECO:0000256" key="7">
    <source>
        <dbReference type="ARBA" id="ARBA00023033"/>
    </source>
</evidence>
<feature type="transmembrane region" description="Helical" evidence="9">
    <location>
        <begin position="80"/>
        <end position="102"/>
    </location>
</feature>
<dbReference type="Pfam" id="PF01925">
    <property type="entry name" value="TauE"/>
    <property type="match status" value="1"/>
</dbReference>
<feature type="transmembrane region" description="Helical" evidence="9">
    <location>
        <begin position="12"/>
        <end position="34"/>
    </location>
</feature>
<keyword evidence="9" id="KW-1003">Cell membrane</keyword>
<evidence type="ECO:0000313" key="11">
    <source>
        <dbReference type="Proteomes" id="UP001589692"/>
    </source>
</evidence>
<evidence type="ECO:0000256" key="1">
    <source>
        <dbReference type="ARBA" id="ARBA00004141"/>
    </source>
</evidence>
<evidence type="ECO:0000256" key="4">
    <source>
        <dbReference type="ARBA" id="ARBA00022692"/>
    </source>
</evidence>
<dbReference type="InterPro" id="IPR051260">
    <property type="entry name" value="Diverse_substr_monoxygenases"/>
</dbReference>
<comment type="similarity">
    <text evidence="9">Belongs to the 4-toluene sulfonate uptake permease (TSUP) (TC 2.A.102) family.</text>
</comment>
<keyword evidence="5 9" id="KW-1133">Transmembrane helix</keyword>
<keyword evidence="3" id="KW-0288">FMN</keyword>
<evidence type="ECO:0000256" key="8">
    <source>
        <dbReference type="ARBA" id="ARBA00023136"/>
    </source>
</evidence>
<keyword evidence="2" id="KW-0285">Flavoprotein</keyword>
<keyword evidence="6" id="KW-0560">Oxidoreductase</keyword>
<evidence type="ECO:0000256" key="6">
    <source>
        <dbReference type="ARBA" id="ARBA00023002"/>
    </source>
</evidence>
<dbReference type="Proteomes" id="UP001589692">
    <property type="component" value="Unassembled WGS sequence"/>
</dbReference>
<feature type="transmembrane region" description="Helical" evidence="9">
    <location>
        <begin position="136"/>
        <end position="161"/>
    </location>
</feature>
<evidence type="ECO:0000256" key="2">
    <source>
        <dbReference type="ARBA" id="ARBA00022630"/>
    </source>
</evidence>
<comment type="subcellular location">
    <subcellularLocation>
        <location evidence="9">Cell membrane</location>
        <topology evidence="9">Multi-pass membrane protein</topology>
    </subcellularLocation>
    <subcellularLocation>
        <location evidence="1">Membrane</location>
        <topology evidence="1">Multi-pass membrane protein</topology>
    </subcellularLocation>
</comment>
<protein>
    <recommendedName>
        <fullName evidence="9">Probable membrane transporter protein</fullName>
    </recommendedName>
</protein>
<keyword evidence="8 9" id="KW-0472">Membrane</keyword>
<dbReference type="PANTHER" id="PTHR30011:SF16">
    <property type="entry name" value="C2H2 FINGER DOMAIN TRANSCRIPTION FACTOR (EUROFUNG)-RELATED"/>
    <property type="match status" value="1"/>
</dbReference>
<keyword evidence="7" id="KW-0503">Monooxygenase</keyword>
<dbReference type="InterPro" id="IPR036661">
    <property type="entry name" value="Luciferase-like_sf"/>
</dbReference>
<dbReference type="PANTHER" id="PTHR30011">
    <property type="entry name" value="ALKANESULFONATE MONOOXYGENASE-RELATED"/>
    <property type="match status" value="1"/>
</dbReference>
<evidence type="ECO:0000256" key="5">
    <source>
        <dbReference type="ARBA" id="ARBA00022989"/>
    </source>
</evidence>
<proteinExistence type="inferred from homology"/>
<name>A0ABV6AFW2_9HYPH</name>
<evidence type="ECO:0000256" key="3">
    <source>
        <dbReference type="ARBA" id="ARBA00022643"/>
    </source>
</evidence>
<dbReference type="SUPFAM" id="SSF51679">
    <property type="entry name" value="Bacterial luciferase-like"/>
    <property type="match status" value="1"/>
</dbReference>
<feature type="transmembrane region" description="Helical" evidence="9">
    <location>
        <begin position="41"/>
        <end position="60"/>
    </location>
</feature>
<dbReference type="Gene3D" id="3.20.20.30">
    <property type="entry name" value="Luciferase-like domain"/>
    <property type="match status" value="1"/>
</dbReference>
<sequence length="311" mass="33465">MIDAFVPPDISWQFAAILVFASFFTSALTASLGLGGGVAMLAVMGAGMPVANLLPVHGIVQLGSNFGRTVVQHRHVIWPLVMWFLIGSVIGIAFGGPVVVFIPDAFAKIMLRLFILWSVLGRTLKPDTERVNRGFFIAGDVVTSFGMMIVGATEPLVAALLSTRGITKQPLIATHATCMVVQHGLKILAFGLLGFAYAAWLPMLGAMIASGFAGTLAGTLALDNMPERQALASRGHRLIVGSHRDIADDFEEWFTSGTADGFNVIPPVAPESLEDFVTLVVPELQKRGLFRIEYTGMTLRDHLGLPRPVRR</sequence>
<evidence type="ECO:0000256" key="9">
    <source>
        <dbReference type="RuleBase" id="RU363041"/>
    </source>
</evidence>
<dbReference type="InterPro" id="IPR002781">
    <property type="entry name" value="TM_pro_TauE-like"/>
</dbReference>
<keyword evidence="4 9" id="KW-0812">Transmembrane</keyword>
<evidence type="ECO:0000313" key="10">
    <source>
        <dbReference type="EMBL" id="MFB9948984.1"/>
    </source>
</evidence>
<dbReference type="EMBL" id="JBHMAA010000011">
    <property type="protein sequence ID" value="MFB9948984.1"/>
    <property type="molecule type" value="Genomic_DNA"/>
</dbReference>
<reference evidence="10 11" key="1">
    <citation type="submission" date="2024-09" db="EMBL/GenBank/DDBJ databases">
        <authorList>
            <person name="Sun Q."/>
            <person name="Mori K."/>
        </authorList>
    </citation>
    <scope>NUCLEOTIDE SEQUENCE [LARGE SCALE GENOMIC DNA]</scope>
    <source>
        <strain evidence="10 11">TBRC 4938</strain>
    </source>
</reference>
<dbReference type="RefSeq" id="WP_377259275.1">
    <property type="nucleotide sequence ID" value="NZ_JBHMAA010000011.1"/>
</dbReference>
<comment type="caution">
    <text evidence="10">The sequence shown here is derived from an EMBL/GenBank/DDBJ whole genome shotgun (WGS) entry which is preliminary data.</text>
</comment>
<keyword evidence="11" id="KW-1185">Reference proteome</keyword>
<accession>A0ABV6AFW2</accession>
<gene>
    <name evidence="10" type="ORF">ACFFP0_09005</name>
</gene>
<organism evidence="10 11">
    <name type="scientific">Rhizobium puerariae</name>
    <dbReference type="NCBI Taxonomy" id="1585791"/>
    <lineage>
        <taxon>Bacteria</taxon>
        <taxon>Pseudomonadati</taxon>
        <taxon>Pseudomonadota</taxon>
        <taxon>Alphaproteobacteria</taxon>
        <taxon>Hyphomicrobiales</taxon>
        <taxon>Rhizobiaceae</taxon>
        <taxon>Rhizobium/Agrobacterium group</taxon>
        <taxon>Rhizobium</taxon>
    </lineage>
</organism>